<feature type="chain" id="PRO_5047453035" description="EF-hand domain-containing protein" evidence="2">
    <location>
        <begin position="23"/>
        <end position="276"/>
    </location>
</feature>
<evidence type="ECO:0000259" key="3">
    <source>
        <dbReference type="PROSITE" id="PS50222"/>
    </source>
</evidence>
<gene>
    <name evidence="4" type="ORF">PGH07_02685</name>
</gene>
<accession>A0ABT7QW69</accession>
<evidence type="ECO:0000256" key="2">
    <source>
        <dbReference type="SAM" id="SignalP"/>
    </source>
</evidence>
<protein>
    <recommendedName>
        <fullName evidence="3">EF-hand domain-containing protein</fullName>
    </recommendedName>
</protein>
<dbReference type="EMBL" id="JAQIBD010000001">
    <property type="protein sequence ID" value="MDM5271080.1"/>
    <property type="molecule type" value="Genomic_DNA"/>
</dbReference>
<dbReference type="Gene3D" id="1.25.40.10">
    <property type="entry name" value="Tetratricopeptide repeat domain"/>
    <property type="match status" value="1"/>
</dbReference>
<sequence>MLKRLIPYGISLMVFSSTAVYAEPSVYGTESEEFQQQYEADISAPSMPTSSQPATITSLKRELQRQNERIDGLTTLVEGLSAQLFELQQQKGSATASSGMDNTELIKKLADMIDKINSNYVSKEELQQILAGMNVKTTSIRQEQEKKPDAGVSLGGQGNAALYTEGVRLFGKKQYDEAKKRFVITDEKGYKPAASNYYLGEIAYYTQQYEDAIFYYKKSAGLYDKASYIDVLLLHTGIALENTGKKDQAKLFYQNIVDNYSGNNSAKIAKEKLKKL</sequence>
<dbReference type="InterPro" id="IPR019734">
    <property type="entry name" value="TPR_rpt"/>
</dbReference>
<proteinExistence type="predicted"/>
<reference evidence="4" key="1">
    <citation type="submission" date="2023-01" db="EMBL/GenBank/DDBJ databases">
        <title>Sulfurovum sp. zt1-1 genome assembly.</title>
        <authorList>
            <person name="Wang J."/>
        </authorList>
    </citation>
    <scope>NUCLEOTIDE SEQUENCE</scope>
    <source>
        <strain evidence="4">Zt1-1</strain>
    </source>
</reference>
<keyword evidence="2" id="KW-0732">Signal</keyword>
<dbReference type="InterPro" id="IPR011990">
    <property type="entry name" value="TPR-like_helical_dom_sf"/>
</dbReference>
<dbReference type="InterPro" id="IPR002048">
    <property type="entry name" value="EF_hand_dom"/>
</dbReference>
<comment type="caution">
    <text evidence="4">The sequence shown here is derived from an EMBL/GenBank/DDBJ whole genome shotgun (WGS) entry which is preliminary data.</text>
</comment>
<dbReference type="RefSeq" id="WP_289412385.1">
    <property type="nucleotide sequence ID" value="NZ_JAQIBD010000001.1"/>
</dbReference>
<evidence type="ECO:0000313" key="4">
    <source>
        <dbReference type="EMBL" id="MDM5271080.1"/>
    </source>
</evidence>
<evidence type="ECO:0000313" key="5">
    <source>
        <dbReference type="Proteomes" id="UP001169069"/>
    </source>
</evidence>
<dbReference type="PROSITE" id="PS50222">
    <property type="entry name" value="EF_HAND_2"/>
    <property type="match status" value="1"/>
</dbReference>
<dbReference type="SUPFAM" id="SSF48452">
    <property type="entry name" value="TPR-like"/>
    <property type="match status" value="1"/>
</dbReference>
<name>A0ABT7QW69_9BACT</name>
<keyword evidence="1" id="KW-0175">Coiled coil</keyword>
<feature type="domain" description="EF-hand" evidence="3">
    <location>
        <begin position="101"/>
        <end position="136"/>
    </location>
</feature>
<feature type="signal peptide" evidence="2">
    <location>
        <begin position="1"/>
        <end position="22"/>
    </location>
</feature>
<evidence type="ECO:0000256" key="1">
    <source>
        <dbReference type="SAM" id="Coils"/>
    </source>
</evidence>
<organism evidence="4 5">
    <name type="scientific">Sulfurovum zhangzhouensis</name>
    <dbReference type="NCBI Taxonomy" id="3019067"/>
    <lineage>
        <taxon>Bacteria</taxon>
        <taxon>Pseudomonadati</taxon>
        <taxon>Campylobacterota</taxon>
        <taxon>Epsilonproteobacteria</taxon>
        <taxon>Campylobacterales</taxon>
        <taxon>Sulfurovaceae</taxon>
        <taxon>Sulfurovum</taxon>
    </lineage>
</organism>
<dbReference type="Pfam" id="PF13174">
    <property type="entry name" value="TPR_6"/>
    <property type="match status" value="1"/>
</dbReference>
<feature type="coiled-coil region" evidence="1">
    <location>
        <begin position="56"/>
        <end position="83"/>
    </location>
</feature>
<keyword evidence="5" id="KW-1185">Reference proteome</keyword>
<dbReference type="Proteomes" id="UP001169069">
    <property type="component" value="Unassembled WGS sequence"/>
</dbReference>